<dbReference type="Gene3D" id="3.90.1200.10">
    <property type="match status" value="1"/>
</dbReference>
<dbReference type="Gene3D" id="3.30.200.20">
    <property type="entry name" value="Phosphorylase Kinase, domain 1"/>
    <property type="match status" value="1"/>
</dbReference>
<comment type="subcellular location">
    <subcellularLocation>
        <location evidence="1">Mitochondrion</location>
    </subcellularLocation>
</comment>
<gene>
    <name evidence="8" type="ORF">DOTSEDRAFT_91507</name>
</gene>
<evidence type="ECO:0000256" key="3">
    <source>
        <dbReference type="ARBA" id="ARBA00016197"/>
    </source>
</evidence>
<dbReference type="Pfam" id="PF01636">
    <property type="entry name" value="APH"/>
    <property type="match status" value="1"/>
</dbReference>
<evidence type="ECO:0000256" key="2">
    <source>
        <dbReference type="ARBA" id="ARBA00005543"/>
    </source>
</evidence>
<dbReference type="OMA" id="GWIPQDM"/>
<dbReference type="AlphaFoldDB" id="N1PDY3"/>
<evidence type="ECO:0000259" key="7">
    <source>
        <dbReference type="Pfam" id="PF01636"/>
    </source>
</evidence>
<evidence type="ECO:0000256" key="4">
    <source>
        <dbReference type="ARBA" id="ARBA00022946"/>
    </source>
</evidence>
<reference evidence="8 9" key="2">
    <citation type="journal article" date="2012" name="PLoS Pathog.">
        <title>Diverse lifestyles and strategies of plant pathogenesis encoded in the genomes of eighteen Dothideomycetes fungi.</title>
        <authorList>
            <person name="Ohm R.A."/>
            <person name="Feau N."/>
            <person name="Henrissat B."/>
            <person name="Schoch C.L."/>
            <person name="Horwitz B.A."/>
            <person name="Barry K.W."/>
            <person name="Condon B.J."/>
            <person name="Copeland A.C."/>
            <person name="Dhillon B."/>
            <person name="Glaser F."/>
            <person name="Hesse C.N."/>
            <person name="Kosti I."/>
            <person name="LaButti K."/>
            <person name="Lindquist E.A."/>
            <person name="Lucas S."/>
            <person name="Salamov A.A."/>
            <person name="Bradshaw R.E."/>
            <person name="Ciuffetti L."/>
            <person name="Hamelin R.C."/>
            <person name="Kema G.H.J."/>
            <person name="Lawrence C."/>
            <person name="Scott J.A."/>
            <person name="Spatafora J.W."/>
            <person name="Turgeon B.G."/>
            <person name="de Wit P.J.G.M."/>
            <person name="Zhong S."/>
            <person name="Goodwin S.B."/>
            <person name="Grigoriev I.V."/>
        </authorList>
    </citation>
    <scope>NUCLEOTIDE SEQUENCE [LARGE SCALE GENOMIC DNA]</scope>
    <source>
        <strain evidence="9">NZE10 / CBS 128990</strain>
    </source>
</reference>
<dbReference type="SUPFAM" id="SSF56112">
    <property type="entry name" value="Protein kinase-like (PK-like)"/>
    <property type="match status" value="1"/>
</dbReference>
<accession>N1PDY3</accession>
<proteinExistence type="inferred from homology"/>
<organism evidence="8 9">
    <name type="scientific">Dothistroma septosporum (strain NZE10 / CBS 128990)</name>
    <name type="common">Red band needle blight fungus</name>
    <name type="synonym">Mycosphaerella pini</name>
    <dbReference type="NCBI Taxonomy" id="675120"/>
    <lineage>
        <taxon>Eukaryota</taxon>
        <taxon>Fungi</taxon>
        <taxon>Dikarya</taxon>
        <taxon>Ascomycota</taxon>
        <taxon>Pezizomycotina</taxon>
        <taxon>Dothideomycetes</taxon>
        <taxon>Dothideomycetidae</taxon>
        <taxon>Mycosphaerellales</taxon>
        <taxon>Mycosphaerellaceae</taxon>
        <taxon>Dothistroma</taxon>
    </lineage>
</organism>
<evidence type="ECO:0000313" key="8">
    <source>
        <dbReference type="EMBL" id="EME40309.1"/>
    </source>
</evidence>
<feature type="domain" description="Aminoglycoside phosphotransferase" evidence="7">
    <location>
        <begin position="35"/>
        <end position="276"/>
    </location>
</feature>
<dbReference type="InterPro" id="IPR002575">
    <property type="entry name" value="Aminoglycoside_PTrfase"/>
</dbReference>
<evidence type="ECO:0000256" key="5">
    <source>
        <dbReference type="ARBA" id="ARBA00023128"/>
    </source>
</evidence>
<dbReference type="HOGENOM" id="CLU_019189_9_1_1"/>
<evidence type="ECO:0000256" key="1">
    <source>
        <dbReference type="ARBA" id="ARBA00004173"/>
    </source>
</evidence>
<dbReference type="PANTHER" id="PTHR36091:SF1">
    <property type="entry name" value="ALTERED INHERITANCE OF MITOCHONDRIA PROTEIN 9, MITOCHONDRIAL"/>
    <property type="match status" value="1"/>
</dbReference>
<evidence type="ECO:0000256" key="6">
    <source>
        <dbReference type="ARBA" id="ARBA00031849"/>
    </source>
</evidence>
<dbReference type="InterPro" id="IPR011009">
    <property type="entry name" value="Kinase-like_dom_sf"/>
</dbReference>
<dbReference type="PANTHER" id="PTHR36091">
    <property type="entry name" value="ALTERED INHERITANCE OF MITOCHONDRIA PROTEIN 9, MITOCHONDRIAL"/>
    <property type="match status" value="1"/>
</dbReference>
<dbReference type="GO" id="GO:0005739">
    <property type="term" value="C:mitochondrion"/>
    <property type="evidence" value="ECO:0007669"/>
    <property type="project" value="UniProtKB-SubCell"/>
</dbReference>
<dbReference type="InterPro" id="IPR051035">
    <property type="entry name" value="Mito_inheritance_9"/>
</dbReference>
<sequence length="432" mass="49034">MVSQRGTRSISFNIEALKQTACRALHAESCASLEKIGEGGFNKALQLTMDDGRTIIAKLPHPNAGPAQLTTSSEAATMEYARSVLRLPVPKVFGWSDTKENSVESEYILMKEAKGSQLSSVWHSFPLKQKVHVIRGIVDVEAQMMSTPFDIIGPITKREFWQDERASMGHQGPWTSSTDYLQSITDRAIEWLSKLAHRHPQSRQPWQHAGHLQDSADAQIASLNKFKAVIDIVPRDEDLTRPGFWHPDFHAGNIYVDEEANITDIIDWQGAWITPPFIGMNPPSMLDYGIDMMMKLPQNFKSLDEADKENLRYQVSQSISITAYEAKTASINPPLIKMMRAAHGQTLKQLEAFANATWDNCLYPFNETLLRVQQYHQDEAENFNDSQRFWHNLRGILSEDGYTTNDNYPRAVEVLKELQNTVERLDLQARTM</sequence>
<name>N1PDY3_DOTSN</name>
<evidence type="ECO:0000313" key="9">
    <source>
        <dbReference type="Proteomes" id="UP000016933"/>
    </source>
</evidence>
<keyword evidence="9" id="KW-1185">Reference proteome</keyword>
<dbReference type="OrthoDB" id="2968323at2759"/>
<dbReference type="EMBL" id="KB446544">
    <property type="protein sequence ID" value="EME40309.1"/>
    <property type="molecule type" value="Genomic_DNA"/>
</dbReference>
<keyword evidence="4" id="KW-0809">Transit peptide</keyword>
<dbReference type="STRING" id="675120.N1PDY3"/>
<dbReference type="eggNOG" id="ENOG502QV1E">
    <property type="taxonomic scope" value="Eukaryota"/>
</dbReference>
<reference evidence="9" key="1">
    <citation type="journal article" date="2012" name="PLoS Genet.">
        <title>The genomes of the fungal plant pathogens Cladosporium fulvum and Dothistroma septosporum reveal adaptation to different hosts and lifestyles but also signatures of common ancestry.</title>
        <authorList>
            <person name="de Wit P.J.G.M."/>
            <person name="van der Burgt A."/>
            <person name="Oekmen B."/>
            <person name="Stergiopoulos I."/>
            <person name="Abd-Elsalam K.A."/>
            <person name="Aerts A.L."/>
            <person name="Bahkali A.H."/>
            <person name="Beenen H.G."/>
            <person name="Chettri P."/>
            <person name="Cox M.P."/>
            <person name="Datema E."/>
            <person name="de Vries R.P."/>
            <person name="Dhillon B."/>
            <person name="Ganley A.R."/>
            <person name="Griffiths S.A."/>
            <person name="Guo Y."/>
            <person name="Hamelin R.C."/>
            <person name="Henrissat B."/>
            <person name="Kabir M.S."/>
            <person name="Jashni M.K."/>
            <person name="Kema G."/>
            <person name="Klaubauf S."/>
            <person name="Lapidus A."/>
            <person name="Levasseur A."/>
            <person name="Lindquist E."/>
            <person name="Mehrabi R."/>
            <person name="Ohm R.A."/>
            <person name="Owen T.J."/>
            <person name="Salamov A."/>
            <person name="Schwelm A."/>
            <person name="Schijlen E."/>
            <person name="Sun H."/>
            <person name="van den Burg H.A."/>
            <person name="van Ham R.C.H.J."/>
            <person name="Zhang S."/>
            <person name="Goodwin S.B."/>
            <person name="Grigoriev I.V."/>
            <person name="Collemare J."/>
            <person name="Bradshaw R.E."/>
        </authorList>
    </citation>
    <scope>NUCLEOTIDE SEQUENCE [LARGE SCALE GENOMIC DNA]</scope>
    <source>
        <strain evidence="9">NZE10 / CBS 128990</strain>
    </source>
</reference>
<protein>
    <recommendedName>
        <fullName evidence="3">Altered inheritance of mitochondria protein 9, mitochondrial</fullName>
    </recommendedName>
    <alternativeName>
        <fullName evidence="6">Found in mitochondrial proteome protein 29</fullName>
    </alternativeName>
</protein>
<keyword evidence="5" id="KW-0496">Mitochondrion</keyword>
<comment type="similarity">
    <text evidence="2">Belongs to the AIM9 family.</text>
</comment>
<dbReference type="Proteomes" id="UP000016933">
    <property type="component" value="Unassembled WGS sequence"/>
</dbReference>